<feature type="transmembrane region" description="Helical" evidence="1">
    <location>
        <begin position="31"/>
        <end position="52"/>
    </location>
</feature>
<accession>A0AAV6XNH7</accession>
<sequence length="692" mass="78629">MDPYRNGSINGTLDDYENQIQKKLAAPMPWIGFYIVAASFICSMAMGVDLMVSLVSKRYWFPCITCSLNATYLTLLAVSSKLAVDLSSSMLGVDDKLAKVSRSLVFMSTAMCNSMPSLASMDNNELLSNLTALGILVFTIAVNVFIYDAETSGFVDGRVVLAEETVATVFMLLSFVILCCSSVVVPTIKKYTESKYREMNQTVQVEGNGIPKCRLTVDELRLMIQQYWVMAETGNPQFVMARSVISATSGMLCLLMVFTLLEAHLRLIFFNSRFGRTRSDYGLSTRVILYIQSAGVFLGSIAPLFRWYFAAQFRISEMSLKSLRGELKIEGYWTLSGNAIFFCFRYINILKRPDPQVMRLDLSRYVLLLEGEAELPNKILTHMCYWDDNLIKFGRRHQSKNLAKLLHMSENFDGVMKFDDNKEVGSLHSQEPPNCWSWPVVTLASIAIALPNITRHKFNEFLRAVSEGMCFVNLIEESLDGRDGGLDSIAKAAHGVWERVLLHHKWLDKNIQETNQNGQTYKHVLQELSHIAKKTVEDFKTRIEDDVLMRNPQNWPVKVIAANSMYRITQTMLLAYKDEDQETDDEEIFRRLSVMISDIFAACLTNLVHFIRLQCHSNVIKERMKRVSFAAIVLGESEEILEILQQRVLPDFCLDPAKAANIEEWRRALTELDNELSVPQPNGEYVSIELRG</sequence>
<organism evidence="2 3">
    <name type="scientific">Buddleja alternifolia</name>
    <dbReference type="NCBI Taxonomy" id="168488"/>
    <lineage>
        <taxon>Eukaryota</taxon>
        <taxon>Viridiplantae</taxon>
        <taxon>Streptophyta</taxon>
        <taxon>Embryophyta</taxon>
        <taxon>Tracheophyta</taxon>
        <taxon>Spermatophyta</taxon>
        <taxon>Magnoliopsida</taxon>
        <taxon>eudicotyledons</taxon>
        <taxon>Gunneridae</taxon>
        <taxon>Pentapetalae</taxon>
        <taxon>asterids</taxon>
        <taxon>lamiids</taxon>
        <taxon>Lamiales</taxon>
        <taxon>Scrophulariaceae</taxon>
        <taxon>Buddlejeae</taxon>
        <taxon>Buddleja</taxon>
    </lineage>
</organism>
<reference evidence="2" key="1">
    <citation type="submission" date="2019-10" db="EMBL/GenBank/DDBJ databases">
        <authorList>
            <person name="Zhang R."/>
            <person name="Pan Y."/>
            <person name="Wang J."/>
            <person name="Ma R."/>
            <person name="Yu S."/>
        </authorList>
    </citation>
    <scope>NUCLEOTIDE SEQUENCE</scope>
    <source>
        <strain evidence="2">LA-IB0</strain>
        <tissue evidence="2">Leaf</tissue>
    </source>
</reference>
<keyword evidence="1" id="KW-1133">Transmembrane helix</keyword>
<evidence type="ECO:0000256" key="1">
    <source>
        <dbReference type="SAM" id="Phobius"/>
    </source>
</evidence>
<proteinExistence type="predicted"/>
<gene>
    <name evidence="2" type="ORF">BUALT_Bualt05G0010600</name>
</gene>
<comment type="caution">
    <text evidence="2">The sequence shown here is derived from an EMBL/GenBank/DDBJ whole genome shotgun (WGS) entry which is preliminary data.</text>
</comment>
<dbReference type="Proteomes" id="UP000826271">
    <property type="component" value="Unassembled WGS sequence"/>
</dbReference>
<feature type="transmembrane region" description="Helical" evidence="1">
    <location>
        <begin position="59"/>
        <end position="80"/>
    </location>
</feature>
<feature type="transmembrane region" description="Helical" evidence="1">
    <location>
        <begin position="329"/>
        <end position="347"/>
    </location>
</feature>
<keyword evidence="1" id="KW-0472">Membrane</keyword>
<feature type="transmembrane region" description="Helical" evidence="1">
    <location>
        <begin position="126"/>
        <end position="146"/>
    </location>
</feature>
<protein>
    <submittedName>
        <fullName evidence="2">Uncharacterized protein</fullName>
    </submittedName>
</protein>
<feature type="transmembrane region" description="Helical" evidence="1">
    <location>
        <begin position="166"/>
        <end position="188"/>
    </location>
</feature>
<dbReference type="EMBL" id="WHWC01000005">
    <property type="protein sequence ID" value="KAG8381802.1"/>
    <property type="molecule type" value="Genomic_DNA"/>
</dbReference>
<feature type="transmembrane region" description="Helical" evidence="1">
    <location>
        <begin position="287"/>
        <end position="309"/>
    </location>
</feature>
<keyword evidence="3" id="KW-1185">Reference proteome</keyword>
<dbReference type="PANTHER" id="PTHR35307:SF3">
    <property type="entry name" value="DUF4220 DOMAIN-CONTAINING PROTEIN"/>
    <property type="match status" value="1"/>
</dbReference>
<keyword evidence="1" id="KW-0812">Transmembrane</keyword>
<evidence type="ECO:0000313" key="2">
    <source>
        <dbReference type="EMBL" id="KAG8381802.1"/>
    </source>
</evidence>
<dbReference type="PANTHER" id="PTHR35307">
    <property type="entry name" value="PROTEIN, PUTATIVE-RELATED"/>
    <property type="match status" value="1"/>
</dbReference>
<evidence type="ECO:0000313" key="3">
    <source>
        <dbReference type="Proteomes" id="UP000826271"/>
    </source>
</evidence>
<dbReference type="AlphaFoldDB" id="A0AAV6XNH7"/>
<name>A0AAV6XNH7_9LAMI</name>
<feature type="transmembrane region" description="Helical" evidence="1">
    <location>
        <begin position="244"/>
        <end position="267"/>
    </location>
</feature>